<dbReference type="EC" id="2.3.1.-" evidence="2"/>
<dbReference type="GO" id="GO:0016746">
    <property type="term" value="F:acyltransferase activity"/>
    <property type="evidence" value="ECO:0007669"/>
    <property type="project" value="UniProtKB-KW"/>
</dbReference>
<dbReference type="InterPro" id="IPR016181">
    <property type="entry name" value="Acyl_CoA_acyltransferase"/>
</dbReference>
<evidence type="ECO:0000313" key="3">
    <source>
        <dbReference type="Proteomes" id="UP001056093"/>
    </source>
</evidence>
<dbReference type="Proteomes" id="UP001056093">
    <property type="component" value="Chromosome"/>
</dbReference>
<dbReference type="Gene3D" id="3.40.630.30">
    <property type="match status" value="1"/>
</dbReference>
<dbReference type="SUPFAM" id="SSF55729">
    <property type="entry name" value="Acyl-CoA N-acyltransferases (Nat)"/>
    <property type="match status" value="1"/>
</dbReference>
<evidence type="ECO:0000259" key="1">
    <source>
        <dbReference type="PROSITE" id="PS51186"/>
    </source>
</evidence>
<dbReference type="InterPro" id="IPR000182">
    <property type="entry name" value="GNAT_dom"/>
</dbReference>
<gene>
    <name evidence="2" type="ORF">M3M36_05065</name>
</gene>
<sequence>MWQIKTFNELSNREIWAMYRARMAVFVVDQHIEYQDVDEQDLTALHVFYEEDDELLAYARIFQKSDDTVTFGRVLTVKKARGKGLGKALVQQLMDVIASRFVQDKIEIEAQQHAIGLYERFGFEAYGDTFLEVGVPHQMMAKKIRKSQKRSE</sequence>
<name>A0ABY5C014_9LACO</name>
<dbReference type="Pfam" id="PF13673">
    <property type="entry name" value="Acetyltransf_10"/>
    <property type="match status" value="1"/>
</dbReference>
<accession>A0ABY5C014</accession>
<keyword evidence="3" id="KW-1185">Reference proteome</keyword>
<keyword evidence="2" id="KW-0808">Transferase</keyword>
<keyword evidence="2" id="KW-0012">Acyltransferase</keyword>
<reference evidence="2" key="1">
    <citation type="submission" date="2022-05" db="EMBL/GenBank/DDBJ databases">
        <authorList>
            <person name="Oliphant S.A."/>
            <person name="Watson-Haigh N.S."/>
            <person name="Sumby K.M."/>
            <person name="Gardner J.M."/>
            <person name="Jiranek V."/>
        </authorList>
    </citation>
    <scope>NUCLEOTIDE SEQUENCE</scope>
    <source>
        <strain evidence="2">KI3_B9</strain>
    </source>
</reference>
<organism evidence="2 3">
    <name type="scientific">Fructobacillus americanaquae</name>
    <dbReference type="NCBI Taxonomy" id="2940302"/>
    <lineage>
        <taxon>Bacteria</taxon>
        <taxon>Bacillati</taxon>
        <taxon>Bacillota</taxon>
        <taxon>Bacilli</taxon>
        <taxon>Lactobacillales</taxon>
        <taxon>Lactobacillaceae</taxon>
        <taxon>Fructobacillus</taxon>
    </lineage>
</organism>
<dbReference type="EMBL" id="CP097122">
    <property type="protein sequence ID" value="USS91697.1"/>
    <property type="molecule type" value="Genomic_DNA"/>
</dbReference>
<feature type="domain" description="N-acetyltransferase" evidence="1">
    <location>
        <begin position="5"/>
        <end position="145"/>
    </location>
</feature>
<protein>
    <submittedName>
        <fullName evidence="2">GNAT family N-acetyltransferase</fullName>
        <ecNumber evidence="2">2.3.1.-</ecNumber>
    </submittedName>
</protein>
<dbReference type="RefSeq" id="WP_252773515.1">
    <property type="nucleotide sequence ID" value="NZ_CP097122.1"/>
</dbReference>
<dbReference type="CDD" id="cd04301">
    <property type="entry name" value="NAT_SF"/>
    <property type="match status" value="1"/>
</dbReference>
<dbReference type="PROSITE" id="PS51186">
    <property type="entry name" value="GNAT"/>
    <property type="match status" value="1"/>
</dbReference>
<proteinExistence type="predicted"/>
<evidence type="ECO:0000313" key="2">
    <source>
        <dbReference type="EMBL" id="USS91697.1"/>
    </source>
</evidence>